<feature type="domain" description="NodB homology" evidence="2">
    <location>
        <begin position="129"/>
        <end position="313"/>
    </location>
</feature>
<dbReference type="InterPro" id="IPR050248">
    <property type="entry name" value="Polysacc_deacetylase_ArnD"/>
</dbReference>
<dbReference type="EMBL" id="JAFBDZ010000002">
    <property type="protein sequence ID" value="MBM7586152.1"/>
    <property type="molecule type" value="Genomic_DNA"/>
</dbReference>
<sequence length="324" mass="37116">MERQKKTRNWIKPYEIVGVLGLLLLLTLFSTMMVIDQGEAKAPKDTHSEKQSAINTEAIEENGKRDENESSISDENEKQRVEVTKKENQSDQTLTENEDKSETVSPNKEENTQIENNGDLNDQGILNEKTLYITFDDGPNENTKSILNLLNKYNAKATFFMLEPNMRKFPEAVTAMVENGHAVGLHGVSHNQEVIYESSQSVVGEMTKAQRTLENIAGIHSDLIRVPYGSVPHMKPSYFDAVDQKGFKLWDWNIDSEDWKFHHGEFVQKVLNQLEEFPYQHEPKVVLLHEKSTSLQYLDSLLQKLTDMGYQMQALTEQMDTVTF</sequence>
<feature type="compositionally biased region" description="Basic and acidic residues" evidence="1">
    <location>
        <begin position="75"/>
        <end position="89"/>
    </location>
</feature>
<organism evidence="3 4">
    <name type="scientific">Rossellomorea pakistanensis</name>
    <dbReference type="NCBI Taxonomy" id="992288"/>
    <lineage>
        <taxon>Bacteria</taxon>
        <taxon>Bacillati</taxon>
        <taxon>Bacillota</taxon>
        <taxon>Bacilli</taxon>
        <taxon>Bacillales</taxon>
        <taxon>Bacillaceae</taxon>
        <taxon>Rossellomorea</taxon>
    </lineage>
</organism>
<dbReference type="CDD" id="cd10944">
    <property type="entry name" value="CE4_SmPgdA_like"/>
    <property type="match status" value="1"/>
</dbReference>
<dbReference type="InterPro" id="IPR011330">
    <property type="entry name" value="Glyco_hydro/deAcase_b/a-brl"/>
</dbReference>
<dbReference type="PANTHER" id="PTHR10587">
    <property type="entry name" value="GLYCOSYL TRANSFERASE-RELATED"/>
    <property type="match status" value="1"/>
</dbReference>
<dbReference type="Pfam" id="PF01522">
    <property type="entry name" value="Polysacc_deac_1"/>
    <property type="match status" value="1"/>
</dbReference>
<evidence type="ECO:0000259" key="2">
    <source>
        <dbReference type="PROSITE" id="PS51677"/>
    </source>
</evidence>
<evidence type="ECO:0000256" key="1">
    <source>
        <dbReference type="SAM" id="MobiDB-lite"/>
    </source>
</evidence>
<feature type="compositionally biased region" description="Basic and acidic residues" evidence="1">
    <location>
        <begin position="39"/>
        <end position="50"/>
    </location>
</feature>
<evidence type="ECO:0000313" key="4">
    <source>
        <dbReference type="Proteomes" id="UP001646157"/>
    </source>
</evidence>
<dbReference type="Proteomes" id="UP001646157">
    <property type="component" value="Unassembled WGS sequence"/>
</dbReference>
<dbReference type="InterPro" id="IPR002509">
    <property type="entry name" value="NODB_dom"/>
</dbReference>
<dbReference type="PANTHER" id="PTHR10587:SF125">
    <property type="entry name" value="POLYSACCHARIDE DEACETYLASE YHEN-RELATED"/>
    <property type="match status" value="1"/>
</dbReference>
<keyword evidence="4" id="KW-1185">Reference proteome</keyword>
<feature type="compositionally biased region" description="Basic and acidic residues" evidence="1">
    <location>
        <begin position="97"/>
        <end position="111"/>
    </location>
</feature>
<reference evidence="3 4" key="1">
    <citation type="submission" date="2021-01" db="EMBL/GenBank/DDBJ databases">
        <title>Genomic Encyclopedia of Type Strains, Phase IV (KMG-IV): sequencing the most valuable type-strain genomes for metagenomic binning, comparative biology and taxonomic classification.</title>
        <authorList>
            <person name="Goeker M."/>
        </authorList>
    </citation>
    <scope>NUCLEOTIDE SEQUENCE [LARGE SCALE GENOMIC DNA]</scope>
    <source>
        <strain evidence="3 4">DSM 24834</strain>
    </source>
</reference>
<name>A0ABS2NE71_9BACI</name>
<evidence type="ECO:0000313" key="3">
    <source>
        <dbReference type="EMBL" id="MBM7586152.1"/>
    </source>
</evidence>
<dbReference type="PROSITE" id="PS51677">
    <property type="entry name" value="NODB"/>
    <property type="match status" value="1"/>
</dbReference>
<gene>
    <name evidence="3" type="ORF">JOC86_002694</name>
</gene>
<accession>A0ABS2NE71</accession>
<dbReference type="Gene3D" id="3.20.20.370">
    <property type="entry name" value="Glycoside hydrolase/deacetylase"/>
    <property type="match status" value="1"/>
</dbReference>
<dbReference type="RefSeq" id="WP_205173238.1">
    <property type="nucleotide sequence ID" value="NZ_JAFBDZ010000002.1"/>
</dbReference>
<feature type="region of interest" description="Disordered" evidence="1">
    <location>
        <begin position="39"/>
        <end position="122"/>
    </location>
</feature>
<dbReference type="SUPFAM" id="SSF88713">
    <property type="entry name" value="Glycoside hydrolase/deacetylase"/>
    <property type="match status" value="1"/>
</dbReference>
<protein>
    <submittedName>
        <fullName evidence="3">Peptidoglycan/xylan/chitin deacetylase (PgdA/CDA1 family)</fullName>
    </submittedName>
</protein>
<comment type="caution">
    <text evidence="3">The sequence shown here is derived from an EMBL/GenBank/DDBJ whole genome shotgun (WGS) entry which is preliminary data.</text>
</comment>
<proteinExistence type="predicted"/>